<dbReference type="Pfam" id="PF12833">
    <property type="entry name" value="HTH_18"/>
    <property type="match status" value="1"/>
</dbReference>
<keyword evidence="7" id="KW-1185">Reference proteome</keyword>
<dbReference type="InterPro" id="IPR020449">
    <property type="entry name" value="Tscrpt_reg_AraC-type_HTH"/>
</dbReference>
<accession>A0ABM6Q6S4</accession>
<dbReference type="EMBL" id="CP024199">
    <property type="protein sequence ID" value="AUG51808.1"/>
    <property type="molecule type" value="Genomic_DNA"/>
</dbReference>
<evidence type="ECO:0000256" key="2">
    <source>
        <dbReference type="ARBA" id="ARBA00023125"/>
    </source>
</evidence>
<reference evidence="6 7" key="1">
    <citation type="submission" date="2017-10" db="EMBL/GenBank/DDBJ databases">
        <title>Biodiversity and function of Thalassospira species in the particle-attached aromatic-hydrocarbon-degrading consortia from the surface seawater of the China South Sea.</title>
        <authorList>
            <person name="Dong C."/>
            <person name="Liu R."/>
            <person name="Shao Z."/>
        </authorList>
    </citation>
    <scope>NUCLEOTIDE SEQUENCE [LARGE SCALE GENOMIC DNA]</scope>
    <source>
        <strain evidence="6 7">CSC3H3</strain>
    </source>
</reference>
<dbReference type="PANTHER" id="PTHR46796">
    <property type="entry name" value="HTH-TYPE TRANSCRIPTIONAL ACTIVATOR RHAS-RELATED"/>
    <property type="match status" value="1"/>
</dbReference>
<dbReference type="PROSITE" id="PS01124">
    <property type="entry name" value="HTH_ARAC_FAMILY_2"/>
    <property type="match status" value="1"/>
</dbReference>
<proteinExistence type="predicted"/>
<dbReference type="InterPro" id="IPR032783">
    <property type="entry name" value="AraC_lig"/>
</dbReference>
<dbReference type="InterPro" id="IPR018060">
    <property type="entry name" value="HTH_AraC"/>
</dbReference>
<evidence type="ECO:0000313" key="6">
    <source>
        <dbReference type="EMBL" id="AUG51808.1"/>
    </source>
</evidence>
<evidence type="ECO:0000256" key="4">
    <source>
        <dbReference type="SAM" id="MobiDB-lite"/>
    </source>
</evidence>
<feature type="domain" description="HTH araC/xylS-type" evidence="5">
    <location>
        <begin position="208"/>
        <end position="306"/>
    </location>
</feature>
<dbReference type="PROSITE" id="PS00041">
    <property type="entry name" value="HTH_ARAC_FAMILY_1"/>
    <property type="match status" value="1"/>
</dbReference>
<organism evidence="6 7">
    <name type="scientific">Thalassospira marina</name>
    <dbReference type="NCBI Taxonomy" id="2048283"/>
    <lineage>
        <taxon>Bacteria</taxon>
        <taxon>Pseudomonadati</taxon>
        <taxon>Pseudomonadota</taxon>
        <taxon>Alphaproteobacteria</taxon>
        <taxon>Rhodospirillales</taxon>
        <taxon>Thalassospiraceae</taxon>
        <taxon>Thalassospira</taxon>
    </lineage>
</organism>
<dbReference type="Gene3D" id="1.10.10.60">
    <property type="entry name" value="Homeodomain-like"/>
    <property type="match status" value="2"/>
</dbReference>
<protein>
    <submittedName>
        <fullName evidence="6">AraC family transcriptional regulator</fullName>
    </submittedName>
</protein>
<gene>
    <name evidence="6" type="ORF">CSC3H3_03080</name>
</gene>
<dbReference type="SUPFAM" id="SSF46689">
    <property type="entry name" value="Homeodomain-like"/>
    <property type="match status" value="2"/>
</dbReference>
<name>A0ABM6Q6S4_9PROT</name>
<sequence>MTLDPLSDALNVLNARSAISGALKAGGTWALQLPEPQGVKFNAVVKGGYWLIPDPREDLETIWVKTGDVVLFNGCYGYVMASDPKPALTPQNGREAYRQTTDNCLVLGDGLECHMLGLHVRLDADGIDFLTGTLPKLVRIRANHREAGILRWLMEQMIAENTLSLPGQNVAANQLAQLMFVQVLRAYIATADPQERGWLQAIGDPHIGPALRHIHTQPAHNWTLAELSQKVAMSRTSFALHFRTKVGMPPLTYVQNWRMRLARRALRDRDIPVSSLAMELGYQSESAFSNAFKRHSGRSPKQFRHHIRQQPETIPTGANGADSTAMAPTGATPPSAPATPATEPENI</sequence>
<dbReference type="InterPro" id="IPR050204">
    <property type="entry name" value="AraC_XylS_family_regulators"/>
</dbReference>
<dbReference type="SMART" id="SM00342">
    <property type="entry name" value="HTH_ARAC"/>
    <property type="match status" value="1"/>
</dbReference>
<dbReference type="InterPro" id="IPR018062">
    <property type="entry name" value="HTH_AraC-typ_CS"/>
</dbReference>
<dbReference type="PRINTS" id="PR00032">
    <property type="entry name" value="HTHARAC"/>
</dbReference>
<keyword evidence="1" id="KW-0805">Transcription regulation</keyword>
<dbReference type="Proteomes" id="UP000233458">
    <property type="component" value="Chromosome"/>
</dbReference>
<dbReference type="InterPro" id="IPR009057">
    <property type="entry name" value="Homeodomain-like_sf"/>
</dbReference>
<keyword evidence="3" id="KW-0804">Transcription</keyword>
<evidence type="ECO:0000313" key="7">
    <source>
        <dbReference type="Proteomes" id="UP000233458"/>
    </source>
</evidence>
<feature type="compositionally biased region" description="Low complexity" evidence="4">
    <location>
        <begin position="324"/>
        <end position="347"/>
    </location>
</feature>
<keyword evidence="2" id="KW-0238">DNA-binding</keyword>
<feature type="region of interest" description="Disordered" evidence="4">
    <location>
        <begin position="295"/>
        <end position="347"/>
    </location>
</feature>
<evidence type="ECO:0000259" key="5">
    <source>
        <dbReference type="PROSITE" id="PS01124"/>
    </source>
</evidence>
<dbReference type="RefSeq" id="WP_101283636.1">
    <property type="nucleotide sequence ID" value="NZ_CP024199.1"/>
</dbReference>
<evidence type="ECO:0000256" key="1">
    <source>
        <dbReference type="ARBA" id="ARBA00023015"/>
    </source>
</evidence>
<evidence type="ECO:0000256" key="3">
    <source>
        <dbReference type="ARBA" id="ARBA00023163"/>
    </source>
</evidence>
<dbReference type="Pfam" id="PF12852">
    <property type="entry name" value="Cupin_6"/>
    <property type="match status" value="1"/>
</dbReference>
<feature type="compositionally biased region" description="Basic residues" evidence="4">
    <location>
        <begin position="295"/>
        <end position="308"/>
    </location>
</feature>
<dbReference type="PANTHER" id="PTHR46796:SF7">
    <property type="entry name" value="ARAC FAMILY TRANSCRIPTIONAL REGULATOR"/>
    <property type="match status" value="1"/>
</dbReference>